<protein>
    <recommendedName>
        <fullName evidence="1">Autotransporter domain-containing protein</fullName>
    </recommendedName>
</protein>
<gene>
    <name evidence="2" type="ORF">CEW81_14035</name>
</gene>
<evidence type="ECO:0000313" key="2">
    <source>
        <dbReference type="EMBL" id="ASG63545.1"/>
    </source>
</evidence>
<evidence type="ECO:0000313" key="3">
    <source>
        <dbReference type="Proteomes" id="UP000197098"/>
    </source>
</evidence>
<dbReference type="PANTHER" id="PTHR35037">
    <property type="entry name" value="C-TERMINAL REGION OF AIDA-LIKE PROTEIN"/>
    <property type="match status" value="1"/>
</dbReference>
<sequence>MYATWYDNSGFYLDSTLKANRLESQLSARMTNGDMTSGKWHQYGLSAALEAGYTYTPMDKLTLEPFARVTGPPLMTRM</sequence>
<dbReference type="Pfam" id="PF03797">
    <property type="entry name" value="Autotransporter"/>
    <property type="match status" value="1"/>
</dbReference>
<dbReference type="PROSITE" id="PS51208">
    <property type="entry name" value="AUTOTRANSPORTER"/>
    <property type="match status" value="1"/>
</dbReference>
<organism evidence="2 3">
    <name type="scientific">Kluyvera genomosp. 3</name>
    <dbReference type="NCBI Taxonomy" id="2774055"/>
    <lineage>
        <taxon>Bacteria</taxon>
        <taxon>Pseudomonadati</taxon>
        <taxon>Pseudomonadota</taxon>
        <taxon>Gammaproteobacteria</taxon>
        <taxon>Enterobacterales</taxon>
        <taxon>Enterobacteriaceae</taxon>
        <taxon>Kluyvera</taxon>
    </lineage>
</organism>
<evidence type="ECO:0000259" key="1">
    <source>
        <dbReference type="PROSITE" id="PS51208"/>
    </source>
</evidence>
<dbReference type="GO" id="GO:0019867">
    <property type="term" value="C:outer membrane"/>
    <property type="evidence" value="ECO:0007669"/>
    <property type="project" value="InterPro"/>
</dbReference>
<dbReference type="InterPro" id="IPR006315">
    <property type="entry name" value="OM_autotransptr_brl_dom"/>
</dbReference>
<dbReference type="InterPro" id="IPR005546">
    <property type="entry name" value="Autotransporte_beta"/>
</dbReference>
<dbReference type="NCBIfam" id="TIGR01414">
    <property type="entry name" value="autotrans_barl"/>
    <property type="match status" value="1"/>
</dbReference>
<dbReference type="AlphaFoldDB" id="A0A248KIA7"/>
<dbReference type="PANTHER" id="PTHR35037:SF7">
    <property type="entry name" value="AUTOTRANSPORTER"/>
    <property type="match status" value="1"/>
</dbReference>
<dbReference type="Gene3D" id="2.40.128.130">
    <property type="entry name" value="Autotransporter beta-domain"/>
    <property type="match status" value="1"/>
</dbReference>
<dbReference type="Proteomes" id="UP000197098">
    <property type="component" value="Chromosome"/>
</dbReference>
<reference evidence="2 3" key="1">
    <citation type="submission" date="2017-06" db="EMBL/GenBank/DDBJ databases">
        <title>Origin of plasmid-mediated fosfomycin resistance gene fosA3.</title>
        <authorList>
            <person name="Ito R."/>
            <person name="Pacey M.P."/>
            <person name="Doi Y."/>
        </authorList>
    </citation>
    <scope>NUCLEOTIDE SEQUENCE [LARGE SCALE GENOMIC DNA]</scope>
    <source>
        <strain evidence="2 3">YDC799</strain>
    </source>
</reference>
<dbReference type="SUPFAM" id="SSF103515">
    <property type="entry name" value="Autotransporter"/>
    <property type="match status" value="1"/>
</dbReference>
<dbReference type="InterPro" id="IPR051551">
    <property type="entry name" value="Autotransporter_adhesion"/>
</dbReference>
<accession>A0A248KIA7</accession>
<feature type="domain" description="Autotransporter" evidence="1">
    <location>
        <begin position="1"/>
        <end position="78"/>
    </location>
</feature>
<dbReference type="InterPro" id="IPR036709">
    <property type="entry name" value="Autotransporte_beta_dom_sf"/>
</dbReference>
<name>A0A248KIA7_9ENTR</name>
<proteinExistence type="predicted"/>
<dbReference type="EMBL" id="CP022114">
    <property type="protein sequence ID" value="ASG63545.1"/>
    <property type="molecule type" value="Genomic_DNA"/>
</dbReference>